<keyword evidence="1" id="KW-0747">Spliceosome</keyword>
<dbReference type="GO" id="GO:0005737">
    <property type="term" value="C:cytoplasm"/>
    <property type="evidence" value="ECO:0007669"/>
    <property type="project" value="TreeGrafter"/>
</dbReference>
<dbReference type="GO" id="GO:0006281">
    <property type="term" value="P:DNA repair"/>
    <property type="evidence" value="ECO:0007669"/>
    <property type="project" value="UniProtKB-KW"/>
</dbReference>
<dbReference type="Pfam" id="PF08606">
    <property type="entry name" value="Prp19"/>
    <property type="match status" value="1"/>
</dbReference>
<keyword evidence="1" id="KW-0539">Nucleus</keyword>
<feature type="domain" description="Prp19 coiled-coil region" evidence="2">
    <location>
        <begin position="39"/>
        <end position="68"/>
    </location>
</feature>
<dbReference type="GO" id="GO:0061630">
    <property type="term" value="F:ubiquitin protein ligase activity"/>
    <property type="evidence" value="ECO:0007669"/>
    <property type="project" value="UniProtKB-UniRule"/>
</dbReference>
<dbReference type="Proteomes" id="UP000663842">
    <property type="component" value="Unassembled WGS sequence"/>
</dbReference>
<reference evidence="3" key="1">
    <citation type="submission" date="2021-02" db="EMBL/GenBank/DDBJ databases">
        <authorList>
            <person name="Nowell W R."/>
        </authorList>
    </citation>
    <scope>NUCLEOTIDE SEQUENCE</scope>
</reference>
<keyword evidence="1" id="KW-0808">Transferase</keyword>
<dbReference type="InterPro" id="IPR013915">
    <property type="entry name" value="Prp19_cc"/>
</dbReference>
<keyword evidence="1" id="KW-0507">mRNA processing</keyword>
<comment type="similarity">
    <text evidence="1">Belongs to the WD repeat PRP19 family.</text>
</comment>
<evidence type="ECO:0000313" key="4">
    <source>
        <dbReference type="Proteomes" id="UP000663842"/>
    </source>
</evidence>
<dbReference type="GO" id="GO:0071006">
    <property type="term" value="C:U2-type catalytic step 1 spliceosome"/>
    <property type="evidence" value="ECO:0007669"/>
    <property type="project" value="TreeGrafter"/>
</dbReference>
<gene>
    <name evidence="3" type="ORF">UXM345_LOCUS20776</name>
</gene>
<keyword evidence="1" id="KW-0508">mRNA splicing</keyword>
<keyword evidence="1" id="KW-0234">DNA repair</keyword>
<dbReference type="PANTHER" id="PTHR43995">
    <property type="entry name" value="PRE-MRNA-PROCESSING FACTOR 19"/>
    <property type="match status" value="1"/>
</dbReference>
<evidence type="ECO:0000259" key="2">
    <source>
        <dbReference type="Pfam" id="PF08606"/>
    </source>
</evidence>
<proteinExistence type="inferred from homology"/>
<dbReference type="InterPro" id="IPR038959">
    <property type="entry name" value="Prp19"/>
</dbReference>
<dbReference type="EC" id="2.3.2.27" evidence="1"/>
<dbReference type="GO" id="GO:0000398">
    <property type="term" value="P:mRNA splicing, via spliceosome"/>
    <property type="evidence" value="ECO:0007669"/>
    <property type="project" value="InterPro"/>
</dbReference>
<protein>
    <recommendedName>
        <fullName evidence="1">Pre-mRNA-processing factor 19</fullName>
        <ecNumber evidence="1">2.3.2.27</ecNumber>
    </recommendedName>
</protein>
<name>A0A819U949_9BILA</name>
<comment type="caution">
    <text evidence="3">The sequence shown here is derived from an EMBL/GenBank/DDBJ whole genome shotgun (WGS) entry which is preliminary data.</text>
</comment>
<comment type="function">
    <text evidence="1">Ubiquitin-protein ligase which is mainly involved pre-mRNA splicing and DNA repair. Required for pre-mRNA splicing as component of the spliceosome.</text>
</comment>
<comment type="catalytic activity">
    <reaction evidence="1">
        <text>S-ubiquitinyl-[E2 ubiquitin-conjugating enzyme]-L-cysteine + [acceptor protein]-L-lysine = [E2 ubiquitin-conjugating enzyme]-L-cysteine + N(6)-ubiquitinyl-[acceptor protein]-L-lysine.</text>
        <dbReference type="EC" id="2.3.2.27"/>
    </reaction>
</comment>
<dbReference type="EMBL" id="CAJOBF010003144">
    <property type="protein sequence ID" value="CAF4076415.1"/>
    <property type="molecule type" value="Genomic_DNA"/>
</dbReference>
<dbReference type="GO" id="GO:0000974">
    <property type="term" value="C:Prp19 complex"/>
    <property type="evidence" value="ECO:0007669"/>
    <property type="project" value="UniProtKB-UniRule"/>
</dbReference>
<keyword evidence="1" id="KW-0227">DNA damage</keyword>
<comment type="subcellular location">
    <subcellularLocation>
        <location evidence="1">Nucleus</location>
    </subcellularLocation>
</comment>
<comment type="pathway">
    <text evidence="1">Protein modification; protein ubiquitination.</text>
</comment>
<dbReference type="AlphaFoldDB" id="A0A819U949"/>
<dbReference type="UniPathway" id="UPA00143"/>
<organism evidence="3 4">
    <name type="scientific">Rotaria magnacalcarata</name>
    <dbReference type="NCBI Taxonomy" id="392030"/>
    <lineage>
        <taxon>Eukaryota</taxon>
        <taxon>Metazoa</taxon>
        <taxon>Spiralia</taxon>
        <taxon>Gnathifera</taxon>
        <taxon>Rotifera</taxon>
        <taxon>Eurotatoria</taxon>
        <taxon>Bdelloidea</taxon>
        <taxon>Philodinida</taxon>
        <taxon>Philodinidae</taxon>
        <taxon>Rotaria</taxon>
    </lineage>
</organism>
<dbReference type="PANTHER" id="PTHR43995:SF1">
    <property type="entry name" value="PRE-MRNA-PROCESSING FACTOR 19"/>
    <property type="match status" value="1"/>
</dbReference>
<sequence length="119" mass="12877">MDGFIYQCQGCGVGGNFGAKVVEVCKNVPTLTYPTKPIHVLYQHDAATRVIARLNKEVTAAREALATLKPQAGLAPAIQPGQQVLADKLISYSYLGQSVFHTVPKLQTIIQNGINTSYF</sequence>
<comment type="subunit">
    <text evidence="1">Homotetramer.</text>
</comment>
<dbReference type="GO" id="GO:0070534">
    <property type="term" value="P:protein K63-linked ubiquitination"/>
    <property type="evidence" value="ECO:0007669"/>
    <property type="project" value="UniProtKB-UniRule"/>
</dbReference>
<evidence type="ECO:0000313" key="3">
    <source>
        <dbReference type="EMBL" id="CAF4076415.1"/>
    </source>
</evidence>
<keyword evidence="1" id="KW-0833">Ubl conjugation pathway</keyword>
<evidence type="ECO:0000256" key="1">
    <source>
        <dbReference type="RuleBase" id="RU367101"/>
    </source>
</evidence>
<accession>A0A819U949</accession>